<evidence type="ECO:0000313" key="3">
    <source>
        <dbReference type="EMBL" id="CAQ02908.1"/>
    </source>
</evidence>
<dbReference type="RefSeq" id="WP_012300065.1">
    <property type="nucleotide sequence ID" value="NC_010407.1"/>
</dbReference>
<evidence type="ECO:0000256" key="2">
    <source>
        <dbReference type="SAM" id="SignalP"/>
    </source>
</evidence>
<evidence type="ECO:0000256" key="1">
    <source>
        <dbReference type="SAM" id="MobiDB-lite"/>
    </source>
</evidence>
<dbReference type="GeneID" id="29471843"/>
<dbReference type="OrthoDB" id="5121498at2"/>
<dbReference type="InterPro" id="IPR009003">
    <property type="entry name" value="Peptidase_S1_PA"/>
</dbReference>
<dbReference type="AlphaFoldDB" id="B0RBL2"/>
<organism evidence="3 4">
    <name type="scientific">Clavibacter sepedonicus</name>
    <name type="common">Clavibacter michiganensis subsp. sepedonicus</name>
    <dbReference type="NCBI Taxonomy" id="31964"/>
    <lineage>
        <taxon>Bacteria</taxon>
        <taxon>Bacillati</taxon>
        <taxon>Actinomycetota</taxon>
        <taxon>Actinomycetes</taxon>
        <taxon>Micrococcales</taxon>
        <taxon>Microbacteriaceae</taxon>
        <taxon>Clavibacter</taxon>
    </lineage>
</organism>
<accession>B0RBL2</accession>
<keyword evidence="4" id="KW-1185">Reference proteome</keyword>
<dbReference type="Gene3D" id="2.40.10.10">
    <property type="entry name" value="Trypsin-like serine proteases"/>
    <property type="match status" value="1"/>
</dbReference>
<reference evidence="3 4" key="1">
    <citation type="journal article" date="2008" name="J. Bacteriol.">
        <title>Genome of the actinomycete plant pathogen Clavibacter michiganensis subsp. sepedonicus suggests recent niche adaptation.</title>
        <authorList>
            <person name="Bentley S.D."/>
            <person name="Corton C."/>
            <person name="Brown S.E."/>
            <person name="Barron A."/>
            <person name="Clark L."/>
            <person name="Doggett J."/>
            <person name="Harris B."/>
            <person name="Ormond D."/>
            <person name="Quail M.A."/>
            <person name="May G."/>
            <person name="Francis D."/>
            <person name="Knudson D."/>
            <person name="Parkhill J."/>
            <person name="Ishimaru C.A."/>
        </authorList>
    </citation>
    <scope>NUCLEOTIDE SEQUENCE [LARGE SCALE GENOMIC DNA]</scope>
    <source>
        <strain evidence="4">ATCC 33113 / DSM 20744 / JCM 9667 / LMG 2889 / ICMP 2535 / C-1</strain>
    </source>
</reference>
<dbReference type="Proteomes" id="UP000001318">
    <property type="component" value="Chromosome"/>
</dbReference>
<dbReference type="KEGG" id="cms:CMS2837"/>
<feature type="chain" id="PRO_5043915405" evidence="2">
    <location>
        <begin position="27"/>
        <end position="279"/>
    </location>
</feature>
<dbReference type="SUPFAM" id="SSF50494">
    <property type="entry name" value="Trypsin-like serine proteases"/>
    <property type="match status" value="1"/>
</dbReference>
<proteinExistence type="predicted"/>
<feature type="region of interest" description="Disordered" evidence="1">
    <location>
        <begin position="210"/>
        <end position="231"/>
    </location>
</feature>
<gene>
    <name evidence="3" type="ordered locus">CMS2837</name>
</gene>
<keyword evidence="2" id="KW-0732">Signal</keyword>
<dbReference type="InterPro" id="IPR043504">
    <property type="entry name" value="Peptidase_S1_PA_chymotrypsin"/>
</dbReference>
<name>B0RBL2_CLASE</name>
<evidence type="ECO:0000313" key="4">
    <source>
        <dbReference type="Proteomes" id="UP000001318"/>
    </source>
</evidence>
<dbReference type="eggNOG" id="COG0265">
    <property type="taxonomic scope" value="Bacteria"/>
</dbReference>
<dbReference type="EMBL" id="AM849034">
    <property type="protein sequence ID" value="CAQ02908.1"/>
    <property type="molecule type" value="Genomic_DNA"/>
</dbReference>
<protein>
    <submittedName>
        <fullName evidence="3">Pat-1 homologue</fullName>
    </submittedName>
</protein>
<dbReference type="HOGENOM" id="CLU_060967_0_0_11"/>
<feature type="signal peptide" evidence="2">
    <location>
        <begin position="1"/>
        <end position="26"/>
    </location>
</feature>
<sequence>MIPARSKRLALAMLLTAFVTPSVVGGAASDASAQISPLRLQRPVMAGTKIRSASGANCTAGAVMKYSGIGTAISGFAAAKRYVLTSEHCGKKGEKFTLGSTVTGTVTWVSPDTDLELITVLPTSRTSRYCGPSHSGTLFCQNVTTYTPQADGRVVLSALNTGSPITPIVNRTGSPGDEESFCRSGAVGGVDCTLMLTHIPSPVLAGLPGVASASPTSRRASEDGDSGAPVTSGSGGFTNVALYGILYGGGWYGGVWKNHYITIAKFFEETSGYSLAPAL</sequence>